<proteinExistence type="predicted"/>
<protein>
    <submittedName>
        <fullName evidence="1">Uncharacterized protein</fullName>
    </submittedName>
</protein>
<evidence type="ECO:0000313" key="1">
    <source>
        <dbReference type="EMBL" id="VEL21286.1"/>
    </source>
</evidence>
<dbReference type="Proteomes" id="UP000784294">
    <property type="component" value="Unassembled WGS sequence"/>
</dbReference>
<reference evidence="1" key="1">
    <citation type="submission" date="2018-11" db="EMBL/GenBank/DDBJ databases">
        <authorList>
            <consortium name="Pathogen Informatics"/>
        </authorList>
    </citation>
    <scope>NUCLEOTIDE SEQUENCE</scope>
</reference>
<dbReference type="AlphaFoldDB" id="A0A3S5BEH4"/>
<comment type="caution">
    <text evidence="1">The sequence shown here is derived from an EMBL/GenBank/DDBJ whole genome shotgun (WGS) entry which is preliminary data.</text>
</comment>
<dbReference type="EMBL" id="CAAALY010050535">
    <property type="protein sequence ID" value="VEL21286.1"/>
    <property type="molecule type" value="Genomic_DNA"/>
</dbReference>
<sequence>MSETTTLGMRLCSDNRNLLFCLNAKLKACSLTQPLFAGVTDRLYWPDREMSISLLTFDCLSCCCHFSLSLLPRPLCPPYFLSPSFRFPPLPVSSLPLANAHIHIHTHTRAQIHACTREKSDE</sequence>
<keyword evidence="2" id="KW-1185">Reference proteome</keyword>
<accession>A0A3S5BEH4</accession>
<name>A0A3S5BEH4_9PLAT</name>
<evidence type="ECO:0000313" key="2">
    <source>
        <dbReference type="Proteomes" id="UP000784294"/>
    </source>
</evidence>
<organism evidence="1 2">
    <name type="scientific">Protopolystoma xenopodis</name>
    <dbReference type="NCBI Taxonomy" id="117903"/>
    <lineage>
        <taxon>Eukaryota</taxon>
        <taxon>Metazoa</taxon>
        <taxon>Spiralia</taxon>
        <taxon>Lophotrochozoa</taxon>
        <taxon>Platyhelminthes</taxon>
        <taxon>Monogenea</taxon>
        <taxon>Polyopisthocotylea</taxon>
        <taxon>Polystomatidea</taxon>
        <taxon>Polystomatidae</taxon>
        <taxon>Protopolystoma</taxon>
    </lineage>
</organism>
<gene>
    <name evidence="1" type="ORF">PXEA_LOCUS14726</name>
</gene>